<keyword evidence="2" id="KW-1185">Reference proteome</keyword>
<reference evidence="1 2" key="1">
    <citation type="journal article" date="2018" name="Front. Microbiol.">
        <title>Genome-Wide Analysis of Corynespora cassiicola Leaf Fall Disease Putative Effectors.</title>
        <authorList>
            <person name="Lopez D."/>
            <person name="Ribeiro S."/>
            <person name="Label P."/>
            <person name="Fumanal B."/>
            <person name="Venisse J.S."/>
            <person name="Kohler A."/>
            <person name="de Oliveira R.R."/>
            <person name="Labutti K."/>
            <person name="Lipzen A."/>
            <person name="Lail K."/>
            <person name="Bauer D."/>
            <person name="Ohm R.A."/>
            <person name="Barry K.W."/>
            <person name="Spatafora J."/>
            <person name="Grigoriev I.V."/>
            <person name="Martin F.M."/>
            <person name="Pujade-Renaud V."/>
        </authorList>
    </citation>
    <scope>NUCLEOTIDE SEQUENCE [LARGE SCALE GENOMIC DNA]</scope>
    <source>
        <strain evidence="1 2">Philippines</strain>
    </source>
</reference>
<dbReference type="AlphaFoldDB" id="A0A2T2NI16"/>
<dbReference type="EMBL" id="KZ678137">
    <property type="protein sequence ID" value="PSN64906.1"/>
    <property type="molecule type" value="Genomic_DNA"/>
</dbReference>
<dbReference type="Proteomes" id="UP000240883">
    <property type="component" value="Unassembled WGS sequence"/>
</dbReference>
<sequence>MAEINMSTNENIVICQEIICPSCRSSWSCPKCNRKEKRRVQKDDVNRAYEPKRTRDVFHPVPVYPTNFCNHNPKYMTKHHLNSHMPSRENGWYRCLCCPMLLKTQSHWEDHVFSHARFRCDCCEKYFRDQNEAKRHRKKCIKAKFDSKQRTLSSEGISIPTVDGGLDELKFSEFEFNAEPWDQLMTYDMNPAIPYDPSFDSLLVNQEDKLQNQDSMLFNQPSMNNASYQPSDVSIAQADMIFQGGTTMRGNEQLDWNLEFDSNF</sequence>
<evidence type="ECO:0000313" key="2">
    <source>
        <dbReference type="Proteomes" id="UP000240883"/>
    </source>
</evidence>
<accession>A0A2T2NI16</accession>
<name>A0A2T2NI16_CORCC</name>
<protein>
    <submittedName>
        <fullName evidence="1">Uncharacterized protein</fullName>
    </submittedName>
</protein>
<organism evidence="1 2">
    <name type="scientific">Corynespora cassiicola Philippines</name>
    <dbReference type="NCBI Taxonomy" id="1448308"/>
    <lineage>
        <taxon>Eukaryota</taxon>
        <taxon>Fungi</taxon>
        <taxon>Dikarya</taxon>
        <taxon>Ascomycota</taxon>
        <taxon>Pezizomycotina</taxon>
        <taxon>Dothideomycetes</taxon>
        <taxon>Pleosporomycetidae</taxon>
        <taxon>Pleosporales</taxon>
        <taxon>Corynesporascaceae</taxon>
        <taxon>Corynespora</taxon>
    </lineage>
</organism>
<evidence type="ECO:0000313" key="1">
    <source>
        <dbReference type="EMBL" id="PSN64906.1"/>
    </source>
</evidence>
<proteinExistence type="predicted"/>
<gene>
    <name evidence="1" type="ORF">BS50DRAFT_589372</name>
</gene>